<comment type="caution">
    <text evidence="1">The sequence shown here is derived from an EMBL/GenBank/DDBJ whole genome shotgun (WGS) entry which is preliminary data.</text>
</comment>
<dbReference type="Proteomes" id="UP001295684">
    <property type="component" value="Unassembled WGS sequence"/>
</dbReference>
<proteinExistence type="predicted"/>
<keyword evidence="2" id="KW-1185">Reference proteome</keyword>
<evidence type="ECO:0000313" key="1">
    <source>
        <dbReference type="EMBL" id="CAI2387827.1"/>
    </source>
</evidence>
<evidence type="ECO:0000313" key="2">
    <source>
        <dbReference type="Proteomes" id="UP001295684"/>
    </source>
</evidence>
<protein>
    <submittedName>
        <fullName evidence="1">Uncharacterized protein</fullName>
    </submittedName>
</protein>
<dbReference type="EMBL" id="CAMPGE010030310">
    <property type="protein sequence ID" value="CAI2387827.1"/>
    <property type="molecule type" value="Genomic_DNA"/>
</dbReference>
<dbReference type="AlphaFoldDB" id="A0AAD1YDM7"/>
<reference evidence="1" key="1">
    <citation type="submission" date="2023-07" db="EMBL/GenBank/DDBJ databases">
        <authorList>
            <consortium name="AG Swart"/>
            <person name="Singh M."/>
            <person name="Singh A."/>
            <person name="Seah K."/>
            <person name="Emmerich C."/>
        </authorList>
    </citation>
    <scope>NUCLEOTIDE SEQUENCE</scope>
    <source>
        <strain evidence="1">DP1</strain>
    </source>
</reference>
<gene>
    <name evidence="1" type="ORF">ECRASSUSDP1_LOCUS29461</name>
</gene>
<sequence length="273" mass="31748">MADSDKRVQKLLIRLNAKHHKANSHDFAFTPSNSNRNSLFKKDLASRRRIALNKFEDVLRRNEETLGKLHNGTPKVARRVIKNKRDIFINSKKKVVSHDEPPLPPILSQSRSTQESLRFKNSLIPKSNKVIPMLANFSEMFNMKRIQIRDKRRKGVVFNNSLSTKLENLIVPAKRTTVTPVRKALDIAREVLEDVKESQNKLKKYIQRPKEDVERPDVSGITKKIRILRKKKTQDGHHCFSKVLLQFRKKQNSQKQLNPPYLNLGQERSLPLL</sequence>
<organism evidence="1 2">
    <name type="scientific">Euplotes crassus</name>
    <dbReference type="NCBI Taxonomy" id="5936"/>
    <lineage>
        <taxon>Eukaryota</taxon>
        <taxon>Sar</taxon>
        <taxon>Alveolata</taxon>
        <taxon>Ciliophora</taxon>
        <taxon>Intramacronucleata</taxon>
        <taxon>Spirotrichea</taxon>
        <taxon>Hypotrichia</taxon>
        <taxon>Euplotida</taxon>
        <taxon>Euplotidae</taxon>
        <taxon>Moneuplotes</taxon>
    </lineage>
</organism>
<name>A0AAD1YDM7_EUPCR</name>
<accession>A0AAD1YDM7</accession>